<evidence type="ECO:0000313" key="9">
    <source>
        <dbReference type="Proteomes" id="UP000663877"/>
    </source>
</evidence>
<dbReference type="Pfam" id="PF13517">
    <property type="entry name" value="FG-GAP_3"/>
    <property type="match status" value="3"/>
</dbReference>
<dbReference type="Pfam" id="PF24681">
    <property type="entry name" value="Kelch_KLHDC2_KLHL20_DRC7"/>
    <property type="match status" value="1"/>
</dbReference>
<keyword evidence="8" id="KW-1185">Reference proteome</keyword>
<dbReference type="EMBL" id="CAJNOM010003084">
    <property type="protein sequence ID" value="CAF1641460.1"/>
    <property type="molecule type" value="Genomic_DNA"/>
</dbReference>
<evidence type="ECO:0000313" key="6">
    <source>
        <dbReference type="EMBL" id="CAF1490900.1"/>
    </source>
</evidence>
<dbReference type="Gene3D" id="2.120.10.80">
    <property type="entry name" value="Kelch-type beta propeller"/>
    <property type="match status" value="1"/>
</dbReference>
<dbReference type="Pfam" id="PF01344">
    <property type="entry name" value="Kelch_1"/>
    <property type="match status" value="2"/>
</dbReference>
<keyword evidence="1" id="KW-0880">Kelch repeat</keyword>
<dbReference type="InterPro" id="IPR037293">
    <property type="entry name" value="Gal_Oxidase_central_sf"/>
</dbReference>
<dbReference type="SUPFAM" id="SSF117281">
    <property type="entry name" value="Kelch motif"/>
    <property type="match status" value="2"/>
</dbReference>
<evidence type="ECO:0000256" key="4">
    <source>
        <dbReference type="ARBA" id="ARBA00023180"/>
    </source>
</evidence>
<dbReference type="InterPro" id="IPR013519">
    <property type="entry name" value="Int_alpha_beta-p"/>
</dbReference>
<dbReference type="PANTHER" id="PTHR46344">
    <property type="entry name" value="OS02G0202900 PROTEIN"/>
    <property type="match status" value="1"/>
</dbReference>
<reference evidence="6" key="1">
    <citation type="submission" date="2021-02" db="EMBL/GenBank/DDBJ databases">
        <authorList>
            <person name="Nowell W R."/>
        </authorList>
    </citation>
    <scope>NUCLEOTIDE SEQUENCE</scope>
</reference>
<evidence type="ECO:0000256" key="3">
    <source>
        <dbReference type="ARBA" id="ARBA00022737"/>
    </source>
</evidence>
<dbReference type="InterPro" id="IPR006652">
    <property type="entry name" value="Kelch_1"/>
</dbReference>
<evidence type="ECO:0000313" key="7">
    <source>
        <dbReference type="EMBL" id="CAF1641460.1"/>
    </source>
</evidence>
<protein>
    <submittedName>
        <fullName evidence="6">Uncharacterized protein</fullName>
    </submittedName>
</protein>
<keyword evidence="2 5" id="KW-0732">Signal</keyword>
<dbReference type="Gene3D" id="2.130.10.80">
    <property type="entry name" value="Galactose oxidase/kelch, beta-propeller"/>
    <property type="match status" value="2"/>
</dbReference>
<keyword evidence="4" id="KW-0325">Glycoprotein</keyword>
<dbReference type="InterPro" id="IPR013517">
    <property type="entry name" value="FG-GAP"/>
</dbReference>
<dbReference type="SUPFAM" id="SSF69318">
    <property type="entry name" value="Integrin alpha N-terminal domain"/>
    <property type="match status" value="1"/>
</dbReference>
<name>A0A815SJ27_9BILA</name>
<dbReference type="Gene3D" id="2.130.10.130">
    <property type="entry name" value="Integrin alpha, N-terminal"/>
    <property type="match status" value="1"/>
</dbReference>
<dbReference type="SMART" id="SM00612">
    <property type="entry name" value="Kelch"/>
    <property type="match status" value="6"/>
</dbReference>
<dbReference type="InterPro" id="IPR015915">
    <property type="entry name" value="Kelch-typ_b-propeller"/>
</dbReference>
<dbReference type="PANTHER" id="PTHR46344:SF27">
    <property type="entry name" value="KELCH REPEAT SUPERFAMILY PROTEIN"/>
    <property type="match status" value="1"/>
</dbReference>
<dbReference type="SMART" id="SM00191">
    <property type="entry name" value="Int_alpha"/>
    <property type="match status" value="3"/>
</dbReference>
<sequence>MVIIIVFALLAFHSLTVFGTTQPLIIFSKYSSELTLNSGIYTRNGSSGVNYYYEATEVQVNTTGNYTFTSSSSIEDTYGYLYQRNFYPSAPSYNIVSKDDNTAGNGQFQVTAALRSDTKYILVFTTFHENNTGSFSILTSGPDNVFNPIEVLSTTTPMPICDTFEFKEQPMLNTSGTAPQSAISADFNNDGHSDLAVTNYDTNTVSIFLGIGNGSFQSPSMNFSTKGINPYWLVANDFNSDGNLDLAITNEQSNTVAILLGLGTGSFQLPAITLASGGSLPSSIIATDLNNDNKIDLVVTNTGSDNITTFFGIGNGTFQLPGKSYTAASLPSSITSGDFNGDGNIDLAVVSRGSNKLLIYFGLGNGTLWSNFTSYTTGLFPYVVRSADFNGDSKLDLVVGNFYSNSISIFRGTGTGTFIMASPSTYPTTGAGPIDIAIQDLNGDAVVDLAVSNQIGNTITVYLSNGNGTFQQGKNYSSTGKKLQSIIAQDFNDDGINLSAQEQLLNSTTTVTCNFTACNSQGVPCSSNLDCDCFSITSNSNIGICALTTLSCASFIRCNTDNVTCSMKSTICVNSTRCGQPICYPLAMAMKQICPPKTVTRWFYTGNMTNARYFHKASVLLDGNVLVTGGYGNNGTLTNAGLYDPSTGTWTTSGNMSTTRAYHTASVLSNGKVLVTGGLGNGDLLSSAELYDPSTGTWATSGNMINLRYYHTASVLSNGKVLVTGGAPNVDLNSAELYDPSTGTWTTTGNMINTRNIHTACVLSNGKVLVTGGWNGNIGFLNSAELYDPSIGTWTTTGNMTNARYYHTASVLSNEKVLVTGGFDGVSTLNSAELYDSSTGTWTTTGNMTIARSDHTASVLSNGKVLVTGGWNGSDVLNSAELYDPSTGTWTTTSNMTTARYSHTASVLSNGEVLVTGGSNNTVNVLNSAELY</sequence>
<accession>A0A815SJ27</accession>
<dbReference type="OrthoDB" id="10250728at2759"/>
<dbReference type="Proteomes" id="UP000663832">
    <property type="component" value="Unassembled WGS sequence"/>
</dbReference>
<dbReference type="EMBL" id="CAJNOI010002757">
    <property type="protein sequence ID" value="CAF1490900.1"/>
    <property type="molecule type" value="Genomic_DNA"/>
</dbReference>
<comment type="caution">
    <text evidence="6">The sequence shown here is derived from an EMBL/GenBank/DDBJ whole genome shotgun (WGS) entry which is preliminary data.</text>
</comment>
<proteinExistence type="predicted"/>
<dbReference type="Gene3D" id="2.30.30.100">
    <property type="match status" value="3"/>
</dbReference>
<evidence type="ECO:0000256" key="2">
    <source>
        <dbReference type="ARBA" id="ARBA00022729"/>
    </source>
</evidence>
<dbReference type="AlphaFoldDB" id="A0A815SJ27"/>
<evidence type="ECO:0000313" key="8">
    <source>
        <dbReference type="Proteomes" id="UP000663832"/>
    </source>
</evidence>
<feature type="chain" id="PRO_5036228837" evidence="5">
    <location>
        <begin position="20"/>
        <end position="932"/>
    </location>
</feature>
<feature type="signal peptide" evidence="5">
    <location>
        <begin position="1"/>
        <end position="19"/>
    </location>
</feature>
<gene>
    <name evidence="6" type="ORF">BJG266_LOCUS42603</name>
    <name evidence="7" type="ORF">QVE165_LOCUS59489</name>
</gene>
<keyword evidence="3" id="KW-0677">Repeat</keyword>
<organism evidence="6 9">
    <name type="scientific">Adineta steineri</name>
    <dbReference type="NCBI Taxonomy" id="433720"/>
    <lineage>
        <taxon>Eukaryota</taxon>
        <taxon>Metazoa</taxon>
        <taxon>Spiralia</taxon>
        <taxon>Gnathifera</taxon>
        <taxon>Rotifera</taxon>
        <taxon>Eurotatoria</taxon>
        <taxon>Bdelloidea</taxon>
        <taxon>Adinetida</taxon>
        <taxon>Adinetidae</taxon>
        <taxon>Adineta</taxon>
    </lineage>
</organism>
<evidence type="ECO:0000256" key="5">
    <source>
        <dbReference type="SAM" id="SignalP"/>
    </source>
</evidence>
<dbReference type="InterPro" id="IPR028994">
    <property type="entry name" value="Integrin_alpha_N"/>
</dbReference>
<evidence type="ECO:0000256" key="1">
    <source>
        <dbReference type="ARBA" id="ARBA00022441"/>
    </source>
</evidence>
<dbReference type="Proteomes" id="UP000663877">
    <property type="component" value="Unassembled WGS sequence"/>
</dbReference>